<evidence type="ECO:0000313" key="5">
    <source>
        <dbReference type="Proteomes" id="UP000800035"/>
    </source>
</evidence>
<dbReference type="AlphaFoldDB" id="A0A6A5UFH4"/>
<dbReference type="PANTHER" id="PTHR34502:SF4">
    <property type="entry name" value="DUF6594 DOMAIN-CONTAINING PROTEIN"/>
    <property type="match status" value="1"/>
</dbReference>
<evidence type="ECO:0000256" key="1">
    <source>
        <dbReference type="SAM" id="MobiDB-lite"/>
    </source>
</evidence>
<accession>A0A6A5UFH4</accession>
<protein>
    <recommendedName>
        <fullName evidence="3">DUF6594 domain-containing protein</fullName>
    </recommendedName>
</protein>
<dbReference type="Pfam" id="PF20237">
    <property type="entry name" value="DUF6594"/>
    <property type="match status" value="1"/>
</dbReference>
<feature type="transmembrane region" description="Helical" evidence="2">
    <location>
        <begin position="325"/>
        <end position="348"/>
    </location>
</feature>
<evidence type="ECO:0000313" key="4">
    <source>
        <dbReference type="EMBL" id="KAF1963508.1"/>
    </source>
</evidence>
<feature type="domain" description="DUF6594" evidence="3">
    <location>
        <begin position="181"/>
        <end position="392"/>
    </location>
</feature>
<dbReference type="PANTHER" id="PTHR34502">
    <property type="entry name" value="DUF6594 DOMAIN-CONTAINING PROTEIN-RELATED"/>
    <property type="match status" value="1"/>
</dbReference>
<feature type="region of interest" description="Disordered" evidence="1">
    <location>
        <begin position="147"/>
        <end position="177"/>
    </location>
</feature>
<feature type="transmembrane region" description="Helical" evidence="2">
    <location>
        <begin position="355"/>
        <end position="374"/>
    </location>
</feature>
<organism evidence="4 5">
    <name type="scientific">Byssothecium circinans</name>
    <dbReference type="NCBI Taxonomy" id="147558"/>
    <lineage>
        <taxon>Eukaryota</taxon>
        <taxon>Fungi</taxon>
        <taxon>Dikarya</taxon>
        <taxon>Ascomycota</taxon>
        <taxon>Pezizomycotina</taxon>
        <taxon>Dothideomycetes</taxon>
        <taxon>Pleosporomycetidae</taxon>
        <taxon>Pleosporales</taxon>
        <taxon>Massarineae</taxon>
        <taxon>Massarinaceae</taxon>
        <taxon>Byssothecium</taxon>
    </lineage>
</organism>
<dbReference type="OrthoDB" id="3533814at2759"/>
<proteinExistence type="predicted"/>
<keyword evidence="5" id="KW-1185">Reference proteome</keyword>
<evidence type="ECO:0000259" key="3">
    <source>
        <dbReference type="Pfam" id="PF20237"/>
    </source>
</evidence>
<feature type="transmembrane region" description="Helical" evidence="2">
    <location>
        <begin position="380"/>
        <end position="401"/>
    </location>
</feature>
<name>A0A6A5UFH4_9PLEO</name>
<reference evidence="4" key="1">
    <citation type="journal article" date="2020" name="Stud. Mycol.">
        <title>101 Dothideomycetes genomes: a test case for predicting lifestyles and emergence of pathogens.</title>
        <authorList>
            <person name="Haridas S."/>
            <person name="Albert R."/>
            <person name="Binder M."/>
            <person name="Bloem J."/>
            <person name="Labutti K."/>
            <person name="Salamov A."/>
            <person name="Andreopoulos B."/>
            <person name="Baker S."/>
            <person name="Barry K."/>
            <person name="Bills G."/>
            <person name="Bluhm B."/>
            <person name="Cannon C."/>
            <person name="Castanera R."/>
            <person name="Culley D."/>
            <person name="Daum C."/>
            <person name="Ezra D."/>
            <person name="Gonzalez J."/>
            <person name="Henrissat B."/>
            <person name="Kuo A."/>
            <person name="Liang C."/>
            <person name="Lipzen A."/>
            <person name="Lutzoni F."/>
            <person name="Magnuson J."/>
            <person name="Mondo S."/>
            <person name="Nolan M."/>
            <person name="Ohm R."/>
            <person name="Pangilinan J."/>
            <person name="Park H.-J."/>
            <person name="Ramirez L."/>
            <person name="Alfaro M."/>
            <person name="Sun H."/>
            <person name="Tritt A."/>
            <person name="Yoshinaga Y."/>
            <person name="Zwiers L.-H."/>
            <person name="Turgeon B."/>
            <person name="Goodwin S."/>
            <person name="Spatafora J."/>
            <person name="Crous P."/>
            <person name="Grigoriev I."/>
        </authorList>
    </citation>
    <scope>NUCLEOTIDE SEQUENCE</scope>
    <source>
        <strain evidence="4">CBS 675.92</strain>
    </source>
</reference>
<sequence>MCSIEWLPTYYHRYLTNDDDDDVYAQFSILTATNDGFPGLCNCWLLYCYCRAAEQVGRKQVYGSRLLGTEMTVSSSLPLERTEGDNTMPRSSSPSPPPPSPSPSLSLSPSQQRNATAGIAPNDSISQCAVQRVPSMERVPTLLSTSVPHLELKHEHEHKRKHRHTDRNAGTDTDNAQLDPLADFMAGSRDGSRVLVRRFERANLRALLAMEMEIAVLEGRLEDAAGKGGDGVEWLERGIGERVREYYKRLLLTKEIMALPHASQKSIEDSRCAFPDHIGQSPWPVPKYRNAEHVSDLCTLIPSTAPDPLTNLFAKFSNSKHTPHFMAFLTAMCAVVFLVGAMVGLYFVENMRTRLGMSAVFTVLFAGTIAALTHTRRHDVFVATAAYAAVLVVFISGNIAAKPEATICVLANGNGNGIANSIANSNPPVLNTATALPSQAPAATVMVTASAIQSVTSYDISSMQTVISTILSTMTSTAGTSTPTAVAKTQGLSTVAKTGVGVGIAIGSIFCLMLLAGILAWVKNWHWGGHGGEFLGLRWKGREGRKRERVVEERRGRRAEKRTGRLKGEGKGNDGDMVRRGKETAVVGSGEVERDMDRDRHAVWV</sequence>
<feature type="region of interest" description="Disordered" evidence="1">
    <location>
        <begin position="546"/>
        <end position="580"/>
    </location>
</feature>
<dbReference type="EMBL" id="ML976977">
    <property type="protein sequence ID" value="KAF1963508.1"/>
    <property type="molecule type" value="Genomic_DNA"/>
</dbReference>
<feature type="transmembrane region" description="Helical" evidence="2">
    <location>
        <begin position="500"/>
        <end position="522"/>
    </location>
</feature>
<feature type="region of interest" description="Disordered" evidence="1">
    <location>
        <begin position="73"/>
        <end position="123"/>
    </location>
</feature>
<gene>
    <name evidence="4" type="ORF">CC80DRAFT_530359</name>
</gene>
<feature type="compositionally biased region" description="Basic residues" evidence="1">
    <location>
        <begin position="156"/>
        <end position="165"/>
    </location>
</feature>
<keyword evidence="2" id="KW-0812">Transmembrane</keyword>
<keyword evidence="2" id="KW-0472">Membrane</keyword>
<keyword evidence="2" id="KW-1133">Transmembrane helix</keyword>
<dbReference type="InterPro" id="IPR046529">
    <property type="entry name" value="DUF6594"/>
</dbReference>
<dbReference type="Proteomes" id="UP000800035">
    <property type="component" value="Unassembled WGS sequence"/>
</dbReference>
<evidence type="ECO:0000256" key="2">
    <source>
        <dbReference type="SAM" id="Phobius"/>
    </source>
</evidence>